<feature type="region of interest" description="Interaction with target base in tRNA" evidence="14">
    <location>
        <begin position="94"/>
        <end position="96"/>
    </location>
</feature>
<dbReference type="GO" id="GO:0103016">
    <property type="term" value="F:tRNA-uridine 2-sulfurtransferase activity"/>
    <property type="evidence" value="ECO:0007669"/>
    <property type="project" value="UniProtKB-EC"/>
</dbReference>
<dbReference type="Gene3D" id="3.40.50.620">
    <property type="entry name" value="HUPs"/>
    <property type="match status" value="1"/>
</dbReference>
<evidence type="ECO:0000256" key="3">
    <source>
        <dbReference type="ARBA" id="ARBA00011949"/>
    </source>
</evidence>
<keyword evidence="5 14" id="KW-0963">Cytoplasm</keyword>
<keyword evidence="12" id="KW-1015">Disulfide bond</keyword>
<dbReference type="FunFam" id="3.40.50.620:FF:000004">
    <property type="entry name" value="tRNA-specific 2-thiouridylase MnmA"/>
    <property type="match status" value="1"/>
</dbReference>
<dbReference type="FunFam" id="2.40.30.10:FF:000023">
    <property type="entry name" value="tRNA-specific 2-thiouridylase MnmA"/>
    <property type="match status" value="1"/>
</dbReference>
<comment type="function">
    <text evidence="14">Catalyzes the 2-thiolation of uridine at the wobble position (U34) of tRNA, leading to the formation of s(2)U34.</text>
</comment>
<keyword evidence="9 14" id="KW-0547">Nucleotide-binding</keyword>
<comment type="similarity">
    <text evidence="2 14">Belongs to the MnmA/TRMU family.</text>
</comment>
<keyword evidence="11 14" id="KW-0694">RNA-binding</keyword>
<evidence type="ECO:0000313" key="17">
    <source>
        <dbReference type="EMBL" id="KRG18878.1"/>
    </source>
</evidence>
<dbReference type="GO" id="GO:0000049">
    <property type="term" value="F:tRNA binding"/>
    <property type="evidence" value="ECO:0007669"/>
    <property type="project" value="UniProtKB-KW"/>
</dbReference>
<comment type="caution">
    <text evidence="14">Lacks conserved residue(s) required for the propagation of feature annotation.</text>
</comment>
<proteinExistence type="inferred from homology"/>
<keyword evidence="10 14" id="KW-0067">ATP-binding</keyword>
<gene>
    <name evidence="14 17" type="primary">mnmA</name>
    <name evidence="18" type="ORF">HT99x_009515</name>
    <name evidence="17" type="ORF">HT99x_02864</name>
</gene>
<evidence type="ECO:0000256" key="2">
    <source>
        <dbReference type="ARBA" id="ARBA00006191"/>
    </source>
</evidence>
<dbReference type="STRING" id="295108.HT99x_02864"/>
<evidence type="ECO:0000313" key="18">
    <source>
        <dbReference type="EMBL" id="MCS5711672.1"/>
    </source>
</evidence>
<feature type="binding site" evidence="14">
    <location>
        <begin position="8"/>
        <end position="15"/>
    </location>
    <ligand>
        <name>ATP</name>
        <dbReference type="ChEBI" id="CHEBI:30616"/>
    </ligand>
</feature>
<protein>
    <recommendedName>
        <fullName evidence="4 14">tRNA-specific 2-thiouridylase MnmA</fullName>
        <ecNumber evidence="3 14">2.8.1.13</ecNumber>
    </recommendedName>
</protein>
<evidence type="ECO:0000256" key="10">
    <source>
        <dbReference type="ARBA" id="ARBA00022840"/>
    </source>
</evidence>
<dbReference type="EC" id="2.8.1.13" evidence="3 14"/>
<feature type="region of interest" description="Interaction with tRNA" evidence="14">
    <location>
        <begin position="145"/>
        <end position="147"/>
    </location>
</feature>
<feature type="domain" description="tRNA-specific 2-thiouridylase MnmA-like C-terminal" evidence="15">
    <location>
        <begin position="281"/>
        <end position="354"/>
    </location>
</feature>
<evidence type="ECO:0000313" key="19">
    <source>
        <dbReference type="Proteomes" id="UP000051497"/>
    </source>
</evidence>
<dbReference type="GO" id="GO:0005737">
    <property type="term" value="C:cytoplasm"/>
    <property type="evidence" value="ECO:0007669"/>
    <property type="project" value="UniProtKB-SubCell"/>
</dbReference>
<dbReference type="EMBL" id="LKAJ01000018">
    <property type="protein sequence ID" value="KRG18878.1"/>
    <property type="molecule type" value="Genomic_DNA"/>
</dbReference>
<feature type="active site" description="Nucleophile" evidence="14">
    <location>
        <position position="99"/>
    </location>
</feature>
<dbReference type="NCBIfam" id="TIGR00420">
    <property type="entry name" value="trmU"/>
    <property type="match status" value="1"/>
</dbReference>
<comment type="catalytic activity">
    <reaction evidence="13 14">
        <text>S-sulfanyl-L-cysteinyl-[protein] + uridine(34) in tRNA + AH2 + ATP = 2-thiouridine(34) in tRNA + L-cysteinyl-[protein] + A + AMP + diphosphate + H(+)</text>
        <dbReference type="Rhea" id="RHEA:47032"/>
        <dbReference type="Rhea" id="RHEA-COMP:10131"/>
        <dbReference type="Rhea" id="RHEA-COMP:11726"/>
        <dbReference type="Rhea" id="RHEA-COMP:11727"/>
        <dbReference type="Rhea" id="RHEA-COMP:11728"/>
        <dbReference type="ChEBI" id="CHEBI:13193"/>
        <dbReference type="ChEBI" id="CHEBI:15378"/>
        <dbReference type="ChEBI" id="CHEBI:17499"/>
        <dbReference type="ChEBI" id="CHEBI:29950"/>
        <dbReference type="ChEBI" id="CHEBI:30616"/>
        <dbReference type="ChEBI" id="CHEBI:33019"/>
        <dbReference type="ChEBI" id="CHEBI:61963"/>
        <dbReference type="ChEBI" id="CHEBI:65315"/>
        <dbReference type="ChEBI" id="CHEBI:87170"/>
        <dbReference type="ChEBI" id="CHEBI:456215"/>
        <dbReference type="EC" id="2.8.1.13"/>
    </reaction>
</comment>
<dbReference type="Proteomes" id="UP000051497">
    <property type="component" value="Unassembled WGS sequence"/>
</dbReference>
<feature type="site" description="Interaction with tRNA" evidence="14">
    <location>
        <position position="338"/>
    </location>
</feature>
<keyword evidence="8 14" id="KW-0819">tRNA processing</keyword>
<dbReference type="Pfam" id="PF20258">
    <property type="entry name" value="tRNA_Me_trans_C"/>
    <property type="match status" value="1"/>
</dbReference>
<dbReference type="PATRIC" id="fig|1590043.3.peg.2915"/>
<dbReference type="InterPro" id="IPR014729">
    <property type="entry name" value="Rossmann-like_a/b/a_fold"/>
</dbReference>
<dbReference type="HAMAP" id="MF_00144">
    <property type="entry name" value="tRNA_thiouridyl_MnmA"/>
    <property type="match status" value="1"/>
</dbReference>
<dbReference type="InterPro" id="IPR046885">
    <property type="entry name" value="MnmA-like_C"/>
</dbReference>
<name>A0A0Q9YQB0_9GAMM</name>
<dbReference type="GO" id="GO:0002143">
    <property type="term" value="P:tRNA wobble position uridine thiolation"/>
    <property type="evidence" value="ECO:0007669"/>
    <property type="project" value="TreeGrafter"/>
</dbReference>
<evidence type="ECO:0000259" key="15">
    <source>
        <dbReference type="Pfam" id="PF20258"/>
    </source>
</evidence>
<evidence type="ECO:0000256" key="12">
    <source>
        <dbReference type="ARBA" id="ARBA00023157"/>
    </source>
</evidence>
<feature type="domain" description="tRNA-specific 2-thiouridylase MnmA-like central" evidence="16">
    <location>
        <begin position="203"/>
        <end position="270"/>
    </location>
</feature>
<evidence type="ECO:0000256" key="13">
    <source>
        <dbReference type="ARBA" id="ARBA00051542"/>
    </source>
</evidence>
<feature type="site" description="Interaction with tRNA" evidence="14">
    <location>
        <position position="124"/>
    </location>
</feature>
<evidence type="ECO:0000256" key="7">
    <source>
        <dbReference type="ARBA" id="ARBA00022679"/>
    </source>
</evidence>
<feature type="active site" description="Cysteine persulfide intermediate" evidence="14">
    <location>
        <position position="195"/>
    </location>
</feature>
<comment type="caution">
    <text evidence="17">The sequence shown here is derived from an EMBL/GenBank/DDBJ whole genome shotgun (WGS) entry which is preliminary data.</text>
</comment>
<keyword evidence="19" id="KW-1185">Reference proteome</keyword>
<dbReference type="Pfam" id="PF20259">
    <property type="entry name" value="tRNA_Me_trans_M"/>
    <property type="match status" value="1"/>
</dbReference>
<evidence type="ECO:0000256" key="5">
    <source>
        <dbReference type="ARBA" id="ARBA00022490"/>
    </source>
</evidence>
<feature type="binding site" evidence="14">
    <location>
        <position position="34"/>
    </location>
    <ligand>
        <name>ATP</name>
        <dbReference type="ChEBI" id="CHEBI:30616"/>
    </ligand>
</feature>
<dbReference type="Pfam" id="PF03054">
    <property type="entry name" value="tRNA_Me_trans"/>
    <property type="match status" value="1"/>
</dbReference>
<dbReference type="InterPro" id="IPR023382">
    <property type="entry name" value="MnmA-like_central_sf"/>
</dbReference>
<organism evidence="17">
    <name type="scientific">Candidatus Berkiella aquae</name>
    <dbReference type="NCBI Taxonomy" id="295108"/>
    <lineage>
        <taxon>Bacteria</taxon>
        <taxon>Pseudomonadati</taxon>
        <taxon>Pseudomonadota</taxon>
        <taxon>Gammaproteobacteria</taxon>
        <taxon>Candidatus Berkiellales</taxon>
        <taxon>Candidatus Berkiellaceae</taxon>
        <taxon>Candidatus Berkiella</taxon>
    </lineage>
</organism>
<dbReference type="GO" id="GO:0005524">
    <property type="term" value="F:ATP binding"/>
    <property type="evidence" value="ECO:0007669"/>
    <property type="project" value="UniProtKB-KW"/>
</dbReference>
<reference evidence="18" key="2">
    <citation type="journal article" date="2016" name="Genome Announc.">
        <title>Draft Genome Sequences of Two Novel Amoeba-Resistant Intranuclear Bacteria, 'Candidatus Berkiella cookevillensis' and 'Candidatus Berkiella aquae'.</title>
        <authorList>
            <person name="Mehari Y.T."/>
            <person name="Arivett B.A."/>
            <person name="Farone A.L."/>
            <person name="Gunderson J.H."/>
            <person name="Farone M.B."/>
        </authorList>
    </citation>
    <scope>NUCLEOTIDE SEQUENCE</scope>
    <source>
        <strain evidence="18">HT99</strain>
    </source>
</reference>
<dbReference type="InterPro" id="IPR004506">
    <property type="entry name" value="MnmA-like"/>
</dbReference>
<evidence type="ECO:0000256" key="9">
    <source>
        <dbReference type="ARBA" id="ARBA00022741"/>
    </source>
</evidence>
<accession>A0A0Q9YQB0</accession>
<dbReference type="RefSeq" id="WP_075067462.1">
    <property type="nucleotide sequence ID" value="NZ_LKAJ02000001.1"/>
</dbReference>
<evidence type="ECO:0000259" key="16">
    <source>
        <dbReference type="Pfam" id="PF20259"/>
    </source>
</evidence>
<dbReference type="CDD" id="cd01998">
    <property type="entry name" value="MnmA_TRMU-like"/>
    <property type="match status" value="1"/>
</dbReference>
<feature type="binding site" evidence="14">
    <location>
        <position position="123"/>
    </location>
    <ligand>
        <name>ATP</name>
        <dbReference type="ChEBI" id="CHEBI:30616"/>
    </ligand>
</feature>
<dbReference type="PANTHER" id="PTHR11933">
    <property type="entry name" value="TRNA 5-METHYLAMINOMETHYL-2-THIOURIDYLATE -METHYLTRANSFERASE"/>
    <property type="match status" value="1"/>
</dbReference>
<dbReference type="FunFam" id="2.30.30.280:FF:000001">
    <property type="entry name" value="tRNA-specific 2-thiouridylase MnmA"/>
    <property type="match status" value="1"/>
</dbReference>
<reference evidence="17" key="1">
    <citation type="submission" date="2015-09" db="EMBL/GenBank/DDBJ databases">
        <title>Draft Genome Sequences of Two Novel Amoeba-resistant Intranuclear Bacteria, Candidatus Berkiella cookevillensis and Candidatus Berkiella aquae.</title>
        <authorList>
            <person name="Mehari Y.T."/>
            <person name="Arivett B.A."/>
            <person name="Farone A.L."/>
            <person name="Gunderson J.H."/>
            <person name="Farone M.B."/>
        </authorList>
    </citation>
    <scope>NUCLEOTIDE SEQUENCE [LARGE SCALE GENOMIC DNA]</scope>
    <source>
        <strain evidence="17">HT99</strain>
    </source>
</reference>
<evidence type="ECO:0000256" key="4">
    <source>
        <dbReference type="ARBA" id="ARBA00013805"/>
    </source>
</evidence>
<dbReference type="InterPro" id="IPR046884">
    <property type="entry name" value="MnmA-like_central"/>
</dbReference>
<keyword evidence="6 14" id="KW-0820">tRNA-binding</keyword>
<dbReference type="Gene3D" id="2.30.30.280">
    <property type="entry name" value="Adenine nucleotide alpha hydrolases-like domains"/>
    <property type="match status" value="1"/>
</dbReference>
<evidence type="ECO:0000256" key="11">
    <source>
        <dbReference type="ARBA" id="ARBA00022884"/>
    </source>
</evidence>
<dbReference type="NCBIfam" id="NF001138">
    <property type="entry name" value="PRK00143.1"/>
    <property type="match status" value="1"/>
</dbReference>
<dbReference type="Gene3D" id="2.40.30.10">
    <property type="entry name" value="Translation factors"/>
    <property type="match status" value="1"/>
</dbReference>
<dbReference type="OrthoDB" id="9800696at2"/>
<dbReference type="EMBL" id="LKAJ02000001">
    <property type="protein sequence ID" value="MCS5711672.1"/>
    <property type="molecule type" value="Genomic_DNA"/>
</dbReference>
<evidence type="ECO:0000256" key="14">
    <source>
        <dbReference type="HAMAP-Rule" id="MF_00144"/>
    </source>
</evidence>
<feature type="region of interest" description="Interaction with tRNA" evidence="14">
    <location>
        <begin position="305"/>
        <end position="306"/>
    </location>
</feature>
<keyword evidence="7 14" id="KW-0808">Transferase</keyword>
<evidence type="ECO:0000256" key="8">
    <source>
        <dbReference type="ARBA" id="ARBA00022694"/>
    </source>
</evidence>
<dbReference type="SUPFAM" id="SSF52402">
    <property type="entry name" value="Adenine nucleotide alpha hydrolases-like"/>
    <property type="match status" value="1"/>
</dbReference>
<sequence length="376" mass="42328">MKKTIIVGLSGGVDSAVSALLLKEQGYDVQGLFMKNWEEDDTSEYCSAKADLADVRAVCKKIDIPLHTANFSQEYWENVFSDFLSEYKAGRTPNPDILCNKEIKFKAFLEHALKLGADYIATGHYVQKNLQAEQQQLLKGADNNKDQSYFLYTITQHALSKSLFPIGHLEKPVVRELAKAADLINHSKKDSTGICFIGERKFKTFLQDYLLNRQGEMQTPEGTIIGQHDGLMYYTLGQRQGLFIGGRKGAKEMPWYVVAKDVARNILYVTQETEHPWHFSRSLMAKDVHLINPCADSFKATAKIRYRQQDQPCIVKQTHTGEIEVIFDEPQRAVTPGQSVVLYHDNICLGGGIIHQTDSLGGLQPPQLMEKEKAAL</sequence>
<evidence type="ECO:0000256" key="6">
    <source>
        <dbReference type="ARBA" id="ARBA00022555"/>
    </source>
</evidence>
<dbReference type="AlphaFoldDB" id="A0A0Q9YQB0"/>
<reference evidence="18" key="3">
    <citation type="submission" date="2021-06" db="EMBL/GenBank/DDBJ databases">
        <title>Genomic Description and Analysis of Intracellular Bacteria, Candidatus Berkiella cookevillensis and Candidatus Berkiella aquae.</title>
        <authorList>
            <person name="Kidane D.T."/>
            <person name="Mehari Y.T."/>
            <person name="Rice F.C."/>
            <person name="Arivett B.A."/>
            <person name="Farone A.L."/>
            <person name="Berk S.G."/>
            <person name="Farone M.B."/>
        </authorList>
    </citation>
    <scope>NUCLEOTIDE SEQUENCE</scope>
    <source>
        <strain evidence="18">HT99</strain>
    </source>
</reference>
<dbReference type="PANTHER" id="PTHR11933:SF5">
    <property type="entry name" value="MITOCHONDRIAL TRNA-SPECIFIC 2-THIOURIDYLASE 1"/>
    <property type="match status" value="1"/>
</dbReference>
<evidence type="ECO:0000256" key="1">
    <source>
        <dbReference type="ARBA" id="ARBA00004496"/>
    </source>
</evidence>
<comment type="subcellular location">
    <subcellularLocation>
        <location evidence="1 14">Cytoplasm</location>
    </subcellularLocation>
</comment>